<dbReference type="CDD" id="cd06170">
    <property type="entry name" value="LuxR_C_like"/>
    <property type="match status" value="1"/>
</dbReference>
<evidence type="ECO:0000259" key="5">
    <source>
        <dbReference type="PROSITE" id="PS50043"/>
    </source>
</evidence>
<dbReference type="Gene3D" id="1.10.10.10">
    <property type="entry name" value="Winged helix-like DNA-binding domain superfamily/Winged helix DNA-binding domain"/>
    <property type="match status" value="2"/>
</dbReference>
<proteinExistence type="predicted"/>
<dbReference type="InterPro" id="IPR000792">
    <property type="entry name" value="Tscrpt_reg_LuxR_C"/>
</dbReference>
<evidence type="ECO:0000256" key="3">
    <source>
        <dbReference type="ARBA" id="ARBA00023163"/>
    </source>
</evidence>
<dbReference type="InterPro" id="IPR036388">
    <property type="entry name" value="WH-like_DNA-bd_sf"/>
</dbReference>
<keyword evidence="4" id="KW-1133">Transmembrane helix</keyword>
<dbReference type="Pfam" id="PF00196">
    <property type="entry name" value="GerE"/>
    <property type="match status" value="2"/>
</dbReference>
<feature type="transmembrane region" description="Helical" evidence="4">
    <location>
        <begin position="50"/>
        <end position="69"/>
    </location>
</feature>
<dbReference type="EMBL" id="JAUDEA010000007">
    <property type="protein sequence ID" value="MDM8271190.1"/>
    <property type="molecule type" value="Genomic_DNA"/>
</dbReference>
<dbReference type="PANTHER" id="PTHR44688">
    <property type="entry name" value="DNA-BINDING TRANSCRIPTIONAL ACTIVATOR DEVR_DOSR"/>
    <property type="match status" value="1"/>
</dbReference>
<dbReference type="Proteomes" id="UP001529256">
    <property type="component" value="Unassembled WGS sequence"/>
</dbReference>
<reference evidence="6" key="2">
    <citation type="submission" date="2023-06" db="EMBL/GenBank/DDBJ databases">
        <authorList>
            <person name="Zeman M."/>
            <person name="Kubasova T."/>
            <person name="Jahodarova E."/>
            <person name="Nykrynova M."/>
            <person name="Rychlik I."/>
        </authorList>
    </citation>
    <scope>NUCLEOTIDE SEQUENCE</scope>
    <source>
        <strain evidence="6">153_Feed</strain>
    </source>
</reference>
<keyword evidence="7" id="KW-1185">Reference proteome</keyword>
<feature type="transmembrane region" description="Helical" evidence="4">
    <location>
        <begin position="81"/>
        <end position="103"/>
    </location>
</feature>
<keyword evidence="3" id="KW-0804">Transcription</keyword>
<dbReference type="RefSeq" id="WP_289511275.1">
    <property type="nucleotide sequence ID" value="NZ_JAUDEA010000007.1"/>
</dbReference>
<feature type="transmembrane region" description="Helical" evidence="4">
    <location>
        <begin position="234"/>
        <end position="256"/>
    </location>
</feature>
<feature type="transmembrane region" description="Helical" evidence="4">
    <location>
        <begin position="293"/>
        <end position="313"/>
    </location>
</feature>
<feature type="transmembrane region" description="Helical" evidence="4">
    <location>
        <begin position="333"/>
        <end position="355"/>
    </location>
</feature>
<dbReference type="PROSITE" id="PS50043">
    <property type="entry name" value="HTH_LUXR_2"/>
    <property type="match status" value="1"/>
</dbReference>
<dbReference type="SUPFAM" id="SSF46894">
    <property type="entry name" value="C-terminal effector domain of the bipartite response regulators"/>
    <property type="match status" value="2"/>
</dbReference>
<gene>
    <name evidence="6" type="ORF">QUW25_05820</name>
</gene>
<feature type="domain" description="HTH luxR-type" evidence="5">
    <location>
        <begin position="159"/>
        <end position="224"/>
    </location>
</feature>
<dbReference type="PRINTS" id="PR00038">
    <property type="entry name" value="HTHLUXR"/>
</dbReference>
<feature type="transmembrane region" description="Helical" evidence="4">
    <location>
        <begin position="123"/>
        <end position="141"/>
    </location>
</feature>
<dbReference type="InterPro" id="IPR016032">
    <property type="entry name" value="Sig_transdc_resp-reg_C-effctor"/>
</dbReference>
<evidence type="ECO:0000313" key="7">
    <source>
        <dbReference type="Proteomes" id="UP001529256"/>
    </source>
</evidence>
<name>A0ABT7V3M9_9ACTN</name>
<protein>
    <submittedName>
        <fullName evidence="6">LuxR C-terminal-related transcriptional regulator</fullName>
    </submittedName>
</protein>
<sequence>MQARRSVRMVLWVLWGAVLVAAPAGTYYLKFCSRLSAMGVSGGMSPLDFAWSSSLPLSVLAAALAYVVVDRLRRHARPIVLIATVCSVAYVASLCIELSLVYGDGALDSVPYGFYRALVGAQSVLRYASMLAWAVTGVLWATGSSAKAEKYAASTPFDELAAATGLTDRERDVAQGLLAGHTQAQIAQALSISASSVATYRSRACEKLGIASLDELDPVVPADKDDVIDVGSPLVPGLFVVGFCGAKLIGLLVTSFSAANALFALAILVLPPAIVLAVARARRLHPWARPSMTPRCAFLCAAVALQGLLLGGLPGTNSPVISIFGIVSIDINWLNAAAMVGYPLGVLWLASAALLPRDAISEGLLADEDRCVLYLRGRGLGELEAHVVTLIASGAGTQLICDQLHVAPGTVNAYRARAYTRLGVHSSRELAELLARDVGVVPSAGKNAPSAESSETGA</sequence>
<dbReference type="SMART" id="SM00421">
    <property type="entry name" value="HTH_LUXR"/>
    <property type="match status" value="2"/>
</dbReference>
<evidence type="ECO:0000313" key="6">
    <source>
        <dbReference type="EMBL" id="MDM8271190.1"/>
    </source>
</evidence>
<evidence type="ECO:0000256" key="1">
    <source>
        <dbReference type="ARBA" id="ARBA00023015"/>
    </source>
</evidence>
<keyword evidence="4" id="KW-0812">Transmembrane</keyword>
<keyword evidence="2" id="KW-0238">DNA-binding</keyword>
<organism evidence="6 7">
    <name type="scientific">Thermophilibacter provencensis</name>
    <dbReference type="NCBI Taxonomy" id="1852386"/>
    <lineage>
        <taxon>Bacteria</taxon>
        <taxon>Bacillati</taxon>
        <taxon>Actinomycetota</taxon>
        <taxon>Coriobacteriia</taxon>
        <taxon>Coriobacteriales</taxon>
        <taxon>Atopobiaceae</taxon>
        <taxon>Thermophilibacter</taxon>
    </lineage>
</organism>
<comment type="caution">
    <text evidence="6">The sequence shown here is derived from an EMBL/GenBank/DDBJ whole genome shotgun (WGS) entry which is preliminary data.</text>
</comment>
<keyword evidence="4" id="KW-0472">Membrane</keyword>
<evidence type="ECO:0000256" key="2">
    <source>
        <dbReference type="ARBA" id="ARBA00023125"/>
    </source>
</evidence>
<accession>A0ABT7V3M9</accession>
<feature type="transmembrane region" description="Helical" evidence="4">
    <location>
        <begin position="262"/>
        <end position="281"/>
    </location>
</feature>
<keyword evidence="1" id="KW-0805">Transcription regulation</keyword>
<reference evidence="6" key="1">
    <citation type="submission" date="2023-06" db="EMBL/GenBank/DDBJ databases">
        <title>Identification and characterization of horizontal gene transfer across gut microbiota members of farm animals based on homology search.</title>
        <authorList>
            <person name="Schwarzerova J."/>
            <person name="Nykrynova M."/>
            <person name="Jureckova K."/>
            <person name="Cejkova D."/>
            <person name="Rychlik I."/>
        </authorList>
    </citation>
    <scope>NUCLEOTIDE SEQUENCE</scope>
    <source>
        <strain evidence="6">153_Feed</strain>
    </source>
</reference>
<dbReference type="PANTHER" id="PTHR44688:SF16">
    <property type="entry name" value="DNA-BINDING TRANSCRIPTIONAL ACTIVATOR DEVR_DOSR"/>
    <property type="match status" value="1"/>
</dbReference>
<evidence type="ECO:0000256" key="4">
    <source>
        <dbReference type="SAM" id="Phobius"/>
    </source>
</evidence>